<feature type="transmembrane region" description="Helical" evidence="1">
    <location>
        <begin position="62"/>
        <end position="90"/>
    </location>
</feature>
<protein>
    <submittedName>
        <fullName evidence="2">ATP synthase subunit I</fullName>
    </submittedName>
</protein>
<dbReference type="EMBL" id="CP041186">
    <property type="protein sequence ID" value="QDG50419.1"/>
    <property type="molecule type" value="Genomic_DNA"/>
</dbReference>
<reference evidence="2 3" key="1">
    <citation type="submission" date="2019-06" db="EMBL/GenBank/DDBJ databases">
        <title>Persicimonas caeni gen. nov., sp. nov., a predatory bacterium isolated from solar saltern.</title>
        <authorList>
            <person name="Wang S."/>
        </authorList>
    </citation>
    <scope>NUCLEOTIDE SEQUENCE [LARGE SCALE GENOMIC DNA]</scope>
    <source>
        <strain evidence="2 3">YN101</strain>
    </source>
</reference>
<accession>A0A4Y6PQN7</accession>
<gene>
    <name evidence="2" type="ORF">FIV42_06630</name>
</gene>
<dbReference type="AlphaFoldDB" id="A0A4Y6PQN7"/>
<sequence length="105" mass="11260">MYERLVLGVQREQGRMMTQILIGLAAGLLLGAAYFGGLWWTVNRVVEDGKAWKLLASFVARGVLLLVGFFAVLQVGLAALGAALVAFLGVRIATTRKMRPAAPTT</sequence>
<dbReference type="InterPro" id="IPR017581">
    <property type="entry name" value="AtpR-like"/>
</dbReference>
<dbReference type="Proteomes" id="UP000315995">
    <property type="component" value="Chromosome"/>
</dbReference>
<keyword evidence="1" id="KW-0472">Membrane</keyword>
<keyword evidence="1" id="KW-0812">Transmembrane</keyword>
<evidence type="ECO:0000313" key="3">
    <source>
        <dbReference type="Proteomes" id="UP000315995"/>
    </source>
</evidence>
<accession>A0A5B8Y175</accession>
<feature type="transmembrane region" description="Helical" evidence="1">
    <location>
        <begin position="20"/>
        <end position="42"/>
    </location>
</feature>
<keyword evidence="1" id="KW-1133">Transmembrane helix</keyword>
<dbReference type="Pfam" id="PF12966">
    <property type="entry name" value="AtpR"/>
    <property type="match status" value="1"/>
</dbReference>
<evidence type="ECO:0000313" key="2">
    <source>
        <dbReference type="EMBL" id="QDG50419.1"/>
    </source>
</evidence>
<name>A0A4Y6PQN7_PERCE</name>
<proteinExistence type="predicted"/>
<organism evidence="2 3">
    <name type="scientific">Persicimonas caeni</name>
    <dbReference type="NCBI Taxonomy" id="2292766"/>
    <lineage>
        <taxon>Bacteria</taxon>
        <taxon>Deltaproteobacteria</taxon>
        <taxon>Bradymonadales</taxon>
        <taxon>Bradymonadaceae</taxon>
        <taxon>Persicimonas</taxon>
    </lineage>
</organism>
<evidence type="ECO:0000256" key="1">
    <source>
        <dbReference type="SAM" id="Phobius"/>
    </source>
</evidence>
<keyword evidence="3" id="KW-1185">Reference proteome</keyword>